<dbReference type="AlphaFoldDB" id="A0A1Y2GJN1"/>
<evidence type="ECO:0000313" key="2">
    <source>
        <dbReference type="Proteomes" id="UP000193648"/>
    </source>
</evidence>
<gene>
    <name evidence="1" type="ORF">BCR41DRAFT_397361</name>
</gene>
<dbReference type="GeneID" id="33570729"/>
<dbReference type="RefSeq" id="XP_021880287.1">
    <property type="nucleotide sequence ID" value="XM_022028886.1"/>
</dbReference>
<sequence length="57" mass="6503">MVDHLRGADKAWRIVDLDDYFRNKRDWVDPQQSFSSNGGPLASLTDSTTQMTIVAYL</sequence>
<dbReference type="InParanoid" id="A0A1Y2GJN1"/>
<reference evidence="1 2" key="1">
    <citation type="submission" date="2016-07" db="EMBL/GenBank/DDBJ databases">
        <title>Pervasive Adenine N6-methylation of Active Genes in Fungi.</title>
        <authorList>
            <consortium name="DOE Joint Genome Institute"/>
            <person name="Mondo S.J."/>
            <person name="Dannebaum R.O."/>
            <person name="Kuo R.C."/>
            <person name="Labutti K."/>
            <person name="Haridas S."/>
            <person name="Kuo A."/>
            <person name="Salamov A."/>
            <person name="Ahrendt S.R."/>
            <person name="Lipzen A."/>
            <person name="Sullivan W."/>
            <person name="Andreopoulos W.B."/>
            <person name="Clum A."/>
            <person name="Lindquist E."/>
            <person name="Daum C."/>
            <person name="Ramamoorthy G.K."/>
            <person name="Gryganskyi A."/>
            <person name="Culley D."/>
            <person name="Magnuson J.K."/>
            <person name="James T.Y."/>
            <person name="O'Malley M.A."/>
            <person name="Stajich J.E."/>
            <person name="Spatafora J.W."/>
            <person name="Visel A."/>
            <person name="Grigoriev I.V."/>
        </authorList>
    </citation>
    <scope>NUCLEOTIDE SEQUENCE [LARGE SCALE GENOMIC DNA]</scope>
    <source>
        <strain evidence="1 2">NRRL 3116</strain>
    </source>
</reference>
<proteinExistence type="predicted"/>
<comment type="caution">
    <text evidence="1">The sequence shown here is derived from an EMBL/GenBank/DDBJ whole genome shotgun (WGS) entry which is preliminary data.</text>
</comment>
<organism evidence="1 2">
    <name type="scientific">Lobosporangium transversale</name>
    <dbReference type="NCBI Taxonomy" id="64571"/>
    <lineage>
        <taxon>Eukaryota</taxon>
        <taxon>Fungi</taxon>
        <taxon>Fungi incertae sedis</taxon>
        <taxon>Mucoromycota</taxon>
        <taxon>Mortierellomycotina</taxon>
        <taxon>Mortierellomycetes</taxon>
        <taxon>Mortierellales</taxon>
        <taxon>Mortierellaceae</taxon>
        <taxon>Lobosporangium</taxon>
    </lineage>
</organism>
<name>A0A1Y2GJN1_9FUNG</name>
<protein>
    <submittedName>
        <fullName evidence="1">Uncharacterized protein</fullName>
    </submittedName>
</protein>
<keyword evidence="2" id="KW-1185">Reference proteome</keyword>
<accession>A0A1Y2GJN1</accession>
<dbReference type="Proteomes" id="UP000193648">
    <property type="component" value="Unassembled WGS sequence"/>
</dbReference>
<dbReference type="EMBL" id="MCFF01000024">
    <property type="protein sequence ID" value="ORZ12938.1"/>
    <property type="molecule type" value="Genomic_DNA"/>
</dbReference>
<evidence type="ECO:0000313" key="1">
    <source>
        <dbReference type="EMBL" id="ORZ12938.1"/>
    </source>
</evidence>